<dbReference type="Pfam" id="PF01764">
    <property type="entry name" value="Lipase_3"/>
    <property type="match status" value="1"/>
</dbReference>
<dbReference type="OrthoDB" id="55962at2759"/>
<gene>
    <name evidence="3" type="ORF">SEMRO_359_G126110.1</name>
</gene>
<dbReference type="InterPro" id="IPR002921">
    <property type="entry name" value="Fungal_lipase-type"/>
</dbReference>
<dbReference type="InterPro" id="IPR029058">
    <property type="entry name" value="AB_hydrolase_fold"/>
</dbReference>
<evidence type="ECO:0000313" key="3">
    <source>
        <dbReference type="EMBL" id="CAB9508760.1"/>
    </source>
</evidence>
<feature type="signal peptide" evidence="1">
    <location>
        <begin position="1"/>
        <end position="24"/>
    </location>
</feature>
<evidence type="ECO:0000259" key="2">
    <source>
        <dbReference type="Pfam" id="PF01764"/>
    </source>
</evidence>
<dbReference type="SUPFAM" id="SSF53474">
    <property type="entry name" value="alpha/beta-Hydrolases"/>
    <property type="match status" value="1"/>
</dbReference>
<evidence type="ECO:0000313" key="4">
    <source>
        <dbReference type="Proteomes" id="UP001153069"/>
    </source>
</evidence>
<keyword evidence="1" id="KW-0732">Signal</keyword>
<accession>A0A9N8DY34</accession>
<dbReference type="EMBL" id="CAICTM010000358">
    <property type="protein sequence ID" value="CAB9508760.1"/>
    <property type="molecule type" value="Genomic_DNA"/>
</dbReference>
<dbReference type="AlphaFoldDB" id="A0A9N8DY34"/>
<feature type="domain" description="Fungal lipase-type" evidence="2">
    <location>
        <begin position="134"/>
        <end position="215"/>
    </location>
</feature>
<feature type="chain" id="PRO_5040436997" description="Fungal lipase-type domain-containing protein" evidence="1">
    <location>
        <begin position="25"/>
        <end position="466"/>
    </location>
</feature>
<dbReference type="GO" id="GO:0006629">
    <property type="term" value="P:lipid metabolic process"/>
    <property type="evidence" value="ECO:0007669"/>
    <property type="project" value="InterPro"/>
</dbReference>
<reference evidence="3" key="1">
    <citation type="submission" date="2020-06" db="EMBL/GenBank/DDBJ databases">
        <authorList>
            <consortium name="Plant Systems Biology data submission"/>
        </authorList>
    </citation>
    <scope>NUCLEOTIDE SEQUENCE</scope>
    <source>
        <strain evidence="3">D6</strain>
    </source>
</reference>
<dbReference type="Proteomes" id="UP001153069">
    <property type="component" value="Unassembled WGS sequence"/>
</dbReference>
<dbReference type="Gene3D" id="3.40.50.1820">
    <property type="entry name" value="alpha/beta hydrolase"/>
    <property type="match status" value="1"/>
</dbReference>
<proteinExistence type="predicted"/>
<comment type="caution">
    <text evidence="3">The sequence shown here is derived from an EMBL/GenBank/DDBJ whole genome shotgun (WGS) entry which is preliminary data.</text>
</comment>
<evidence type="ECO:0000256" key="1">
    <source>
        <dbReference type="SAM" id="SignalP"/>
    </source>
</evidence>
<name>A0A9N8DY34_9STRA</name>
<keyword evidence="4" id="KW-1185">Reference proteome</keyword>
<organism evidence="3 4">
    <name type="scientific">Seminavis robusta</name>
    <dbReference type="NCBI Taxonomy" id="568900"/>
    <lineage>
        <taxon>Eukaryota</taxon>
        <taxon>Sar</taxon>
        <taxon>Stramenopiles</taxon>
        <taxon>Ochrophyta</taxon>
        <taxon>Bacillariophyta</taxon>
        <taxon>Bacillariophyceae</taxon>
        <taxon>Bacillariophycidae</taxon>
        <taxon>Naviculales</taxon>
        <taxon>Naviculaceae</taxon>
        <taxon>Seminavis</taxon>
    </lineage>
</organism>
<sequence>MVGSIWLLLQLLSISLLSTTTVSAATTEQITRLRRRRANVKDCIDQPAGKFHNKDDTPPALVKLNQQLIQRAVVAARLSYVVQEFNIASKVNQYRNSYERFDAWEDLNDAHLVVKHDNVCYGVFRATRQRNLIDILQNIKPTNQRVPGTKCTVLKGFWNGYNTKYLSQFRTKLRQCIKSCNNNKKDCPLILTGHSQGAAIATVATMDLQKYKPTTLAFAPLQSVTNLVRCKKSIRASKIYNFINASGGIYDDAPFGSRSGKIMGRVFLLDEGNAVAYLGMHNNKPREPLARKIHAVELYRTRMTQLAGSFLSSPCSTRKNSLKIAKWRDGHWCSRNDECQSRHCSSQQQLCTSHLLGNKQQGNNNAIKLLRTSGSPCESDAACESGRCFRERCTLENGKLGIGANCVNNQDCDSGRCDNSGYRSTDDDPKICSPRRDVDSWCHENADCLSGNCSGRLPFSIKRCHS</sequence>
<protein>
    <recommendedName>
        <fullName evidence="2">Fungal lipase-type domain-containing protein</fullName>
    </recommendedName>
</protein>